<evidence type="ECO:0000256" key="1">
    <source>
        <dbReference type="SAM" id="SignalP"/>
    </source>
</evidence>
<dbReference type="AlphaFoldDB" id="A0A2T5MFX5"/>
<evidence type="ECO:0000313" key="2">
    <source>
        <dbReference type="EMBL" id="PTU31484.1"/>
    </source>
</evidence>
<accession>A0A2T5MFX5</accession>
<evidence type="ECO:0008006" key="4">
    <source>
        <dbReference type="Google" id="ProtNLM"/>
    </source>
</evidence>
<feature type="signal peptide" evidence="1">
    <location>
        <begin position="1"/>
        <end position="23"/>
    </location>
</feature>
<feature type="chain" id="PRO_5015587318" description="Lipoprotein" evidence="1">
    <location>
        <begin position="24"/>
        <end position="72"/>
    </location>
</feature>
<proteinExistence type="predicted"/>
<comment type="caution">
    <text evidence="2">The sequence shown here is derived from an EMBL/GenBank/DDBJ whole genome shotgun (WGS) entry which is preliminary data.</text>
</comment>
<name>A0A2T5MFX5_9GAMM</name>
<dbReference type="Proteomes" id="UP000244248">
    <property type="component" value="Unassembled WGS sequence"/>
</dbReference>
<dbReference type="PROSITE" id="PS51257">
    <property type="entry name" value="PROKAR_LIPOPROTEIN"/>
    <property type="match status" value="1"/>
</dbReference>
<keyword evidence="1" id="KW-0732">Signal</keyword>
<dbReference type="EMBL" id="QANS01000003">
    <property type="protein sequence ID" value="PTU31484.1"/>
    <property type="molecule type" value="Genomic_DNA"/>
</dbReference>
<gene>
    <name evidence="2" type="ORF">CJD38_09115</name>
</gene>
<organism evidence="2 3">
    <name type="scientific">Stenotrophobium rhamnosiphilum</name>
    <dbReference type="NCBI Taxonomy" id="2029166"/>
    <lineage>
        <taxon>Bacteria</taxon>
        <taxon>Pseudomonadati</taxon>
        <taxon>Pseudomonadota</taxon>
        <taxon>Gammaproteobacteria</taxon>
        <taxon>Nevskiales</taxon>
        <taxon>Nevskiaceae</taxon>
        <taxon>Stenotrophobium</taxon>
    </lineage>
</organism>
<evidence type="ECO:0000313" key="3">
    <source>
        <dbReference type="Proteomes" id="UP000244248"/>
    </source>
</evidence>
<protein>
    <recommendedName>
        <fullName evidence="4">Lipoprotein</fullName>
    </recommendedName>
</protein>
<sequence length="72" mass="7779">MMNSIAKIGFAMLVVSGAACTNAQVYNSTSELRAQQCSKLPERDQAECASNARASYGEYKKARDEAVQGETK</sequence>
<reference evidence="2 3" key="1">
    <citation type="submission" date="2018-04" db="EMBL/GenBank/DDBJ databases">
        <title>Novel species isolated from glacier.</title>
        <authorList>
            <person name="Liu Q."/>
            <person name="Xin Y.-H."/>
        </authorList>
    </citation>
    <scope>NUCLEOTIDE SEQUENCE [LARGE SCALE GENOMIC DNA]</scope>
    <source>
        <strain evidence="2 3">GT1R17</strain>
    </source>
</reference>
<keyword evidence="3" id="KW-1185">Reference proteome</keyword>